<feature type="signal peptide" evidence="7">
    <location>
        <begin position="1"/>
        <end position="19"/>
    </location>
</feature>
<keyword evidence="7" id="KW-0732">Signal</keyword>
<comment type="similarity">
    <text evidence="2 6">Belongs to the glycosyl hydrolase 5 (cellulase A) family.</text>
</comment>
<evidence type="ECO:0000256" key="5">
    <source>
        <dbReference type="ARBA" id="ARBA00023295"/>
    </source>
</evidence>
<dbReference type="Pfam" id="PF00150">
    <property type="entry name" value="Cellulase"/>
    <property type="match status" value="1"/>
</dbReference>
<dbReference type="EMBL" id="KY197710">
    <property type="protein sequence ID" value="ARO48344.1"/>
    <property type="molecule type" value="mRNA"/>
</dbReference>
<reference evidence="9" key="1">
    <citation type="submission" date="2016-11" db="EMBL/GenBank/DDBJ databases">
        <authorList>
            <person name="Jaros S."/>
            <person name="Januszkiewicz K."/>
            <person name="Wedrychowicz H."/>
        </authorList>
    </citation>
    <scope>NUCLEOTIDE SEQUENCE</scope>
    <source>
        <strain evidence="9">GH5</strain>
    </source>
</reference>
<evidence type="ECO:0000256" key="6">
    <source>
        <dbReference type="RuleBase" id="RU361153"/>
    </source>
</evidence>
<keyword evidence="5 6" id="KW-0326">Glycosidase</keyword>
<evidence type="ECO:0000256" key="1">
    <source>
        <dbReference type="ARBA" id="ARBA00000966"/>
    </source>
</evidence>
<dbReference type="PANTHER" id="PTHR34142:SF1">
    <property type="entry name" value="GLYCOSIDE HYDROLASE FAMILY 5 DOMAIN-CONTAINING PROTEIN"/>
    <property type="match status" value="1"/>
</dbReference>
<dbReference type="BRENDA" id="3.2.1.4">
    <property type="organism ID" value="16715"/>
</dbReference>
<sequence length="330" mass="36786">MFFSKLAVSIAALASSATAQNSTKKLKWFGINESGAEFGEKNFTGVYGKEFTWYDLSSIDKFMAQGVNHFRLNFLMERLTPNNLTAPLDPLYLGNLTEQVNYITAKGAYAMIQPHNYGRFMGEIITDTAGFKTWWKNVAAEYKDNDLVVFDTNNEYHDMDQKLVFDLNQAAIDGVREAGATKQYITPEGNSWTGAWTWVSSGNAASLVALKDPSNKLIYQMHQYLDVDGSGTHAECVSATVFRERLVAATQWLKANNKQGVIGEFAAGVNEQCVAALQDGLAYLAENGDVWWGAMWWAAGPWWGDYMYSMEPESGPAWVGILPKIKSYFV</sequence>
<evidence type="ECO:0000256" key="4">
    <source>
        <dbReference type="ARBA" id="ARBA00022801"/>
    </source>
</evidence>
<name>A0A1W6R2C1_9PEZI</name>
<organism evidence="9">
    <name type="scientific">Stegonsporium opalus</name>
    <dbReference type="NCBI Taxonomy" id="1491446"/>
    <lineage>
        <taxon>Eukaryota</taxon>
        <taxon>Fungi</taxon>
        <taxon>Dikarya</taxon>
        <taxon>Ascomycota</taxon>
        <taxon>Pezizomycotina</taxon>
        <taxon>Sordariomycetes</taxon>
        <taxon>Sordariomycetidae</taxon>
        <taxon>Diaporthales</taxon>
        <taxon>Stilbosporaceae</taxon>
        <taxon>Stegonsporium</taxon>
    </lineage>
</organism>
<dbReference type="PANTHER" id="PTHR34142">
    <property type="entry name" value="ENDO-BETA-1,4-GLUCANASE A"/>
    <property type="match status" value="1"/>
</dbReference>
<dbReference type="GO" id="GO:0008810">
    <property type="term" value="F:cellulase activity"/>
    <property type="evidence" value="ECO:0007669"/>
    <property type="project" value="UniProtKB-EC"/>
</dbReference>
<dbReference type="InterPro" id="IPR017853">
    <property type="entry name" value="GH"/>
</dbReference>
<dbReference type="AlphaFoldDB" id="A0A1W6R2C1"/>
<dbReference type="GO" id="GO:0009251">
    <property type="term" value="P:glucan catabolic process"/>
    <property type="evidence" value="ECO:0007669"/>
    <property type="project" value="TreeGrafter"/>
</dbReference>
<evidence type="ECO:0000259" key="8">
    <source>
        <dbReference type="Pfam" id="PF00150"/>
    </source>
</evidence>
<dbReference type="Gene3D" id="3.20.20.80">
    <property type="entry name" value="Glycosidases"/>
    <property type="match status" value="1"/>
</dbReference>
<dbReference type="EC" id="3.2.1.4" evidence="3"/>
<feature type="domain" description="Glycoside hydrolase family 5" evidence="8">
    <location>
        <begin position="32"/>
        <end position="299"/>
    </location>
</feature>
<keyword evidence="4 6" id="KW-0378">Hydrolase</keyword>
<evidence type="ECO:0000313" key="9">
    <source>
        <dbReference type="EMBL" id="ARO48344.1"/>
    </source>
</evidence>
<evidence type="ECO:0000256" key="2">
    <source>
        <dbReference type="ARBA" id="ARBA00005641"/>
    </source>
</evidence>
<proteinExistence type="evidence at transcript level"/>
<evidence type="ECO:0000256" key="7">
    <source>
        <dbReference type="SAM" id="SignalP"/>
    </source>
</evidence>
<dbReference type="InterPro" id="IPR001547">
    <property type="entry name" value="Glyco_hydro_5"/>
</dbReference>
<dbReference type="SUPFAM" id="SSF51445">
    <property type="entry name" value="(Trans)glycosidases"/>
    <property type="match status" value="1"/>
</dbReference>
<protein>
    <recommendedName>
        <fullName evidence="3">cellulase</fullName>
        <ecNumber evidence="3">3.2.1.4</ecNumber>
    </recommendedName>
</protein>
<feature type="chain" id="PRO_5012981209" description="cellulase" evidence="7">
    <location>
        <begin position="20"/>
        <end position="330"/>
    </location>
</feature>
<accession>A0A1W6R2C1</accession>
<comment type="catalytic activity">
    <reaction evidence="1">
        <text>Endohydrolysis of (1-&gt;4)-beta-D-glucosidic linkages in cellulose, lichenin and cereal beta-D-glucans.</text>
        <dbReference type="EC" id="3.2.1.4"/>
    </reaction>
</comment>
<evidence type="ECO:0000256" key="3">
    <source>
        <dbReference type="ARBA" id="ARBA00012601"/>
    </source>
</evidence>